<dbReference type="GO" id="GO:0007218">
    <property type="term" value="P:neuropeptide signaling pathway"/>
    <property type="evidence" value="ECO:0000318"/>
    <property type="project" value="GO_Central"/>
</dbReference>
<keyword evidence="4 10" id="KW-1133">Transmembrane helix</keyword>
<keyword evidence="6 10" id="KW-0472">Membrane</keyword>
<dbReference type="AlphaFoldDB" id="A7RQH6"/>
<proteinExistence type="inferred from homology"/>
<feature type="transmembrane region" description="Helical" evidence="10">
    <location>
        <begin position="140"/>
        <end position="162"/>
    </location>
</feature>
<dbReference type="EMBL" id="DS469528">
    <property type="protein sequence ID" value="EDO46369.1"/>
    <property type="molecule type" value="Genomic_DNA"/>
</dbReference>
<dbReference type="Gene3D" id="1.20.1070.10">
    <property type="entry name" value="Rhodopsin 7-helix transmembrane proteins"/>
    <property type="match status" value="1"/>
</dbReference>
<dbReference type="OMA" id="FITQTIC"/>
<sequence length="343" mass="39110">MENYTAPNCTDSTPTTSYNFLLPILFAVVVATGVTGNTLVICVVRRRRSMHTTTNYLLLNVACCDIITLIWCPRLYDFLLENTHPAGRSGDWICKFFTHNAIMQISVLTSIFTLTIVSVERYHALVKPMQVGRRLTEDTVWYAVIASWTASFILTVPSFVAIKFDETRKACTGPFDFHTQENLSYMVIIFTVSGILPFLILFFCYFQIIRGLYFTRTICSETTGSRGSLKSKKAITKLLLSITTSFYVCYFSFGVALLYFKRKPKEEIAEKGEKYETFLKPFLFLLFFHSALNPILYVLQSSNFRQGFKQICCGKRNDVMQVTEASTAIPQKSQLQMRSKAVN</sequence>
<keyword evidence="3 9" id="KW-0812">Transmembrane</keyword>
<dbReference type="PRINTS" id="PR01012">
    <property type="entry name" value="NRPEPTIDEYR"/>
</dbReference>
<dbReference type="GO" id="GO:0004983">
    <property type="term" value="F:neuropeptide Y receptor activity"/>
    <property type="evidence" value="ECO:0007669"/>
    <property type="project" value="InterPro"/>
</dbReference>
<evidence type="ECO:0000256" key="7">
    <source>
        <dbReference type="ARBA" id="ARBA00023170"/>
    </source>
</evidence>
<evidence type="ECO:0000313" key="12">
    <source>
        <dbReference type="EMBL" id="EDO46369.1"/>
    </source>
</evidence>
<dbReference type="Proteomes" id="UP000001593">
    <property type="component" value="Unassembled WGS sequence"/>
</dbReference>
<dbReference type="GO" id="GO:0008528">
    <property type="term" value="F:G protein-coupled peptide receptor activity"/>
    <property type="evidence" value="ECO:0000318"/>
    <property type="project" value="GO_Central"/>
</dbReference>
<evidence type="ECO:0000256" key="1">
    <source>
        <dbReference type="ARBA" id="ARBA00004141"/>
    </source>
</evidence>
<dbReference type="PANTHER" id="PTHR45695">
    <property type="entry name" value="LEUCOKININ RECEPTOR-RELATED"/>
    <property type="match status" value="1"/>
</dbReference>
<comment type="similarity">
    <text evidence="2 9">Belongs to the G-protein coupled receptor 1 family.</text>
</comment>
<evidence type="ECO:0000256" key="6">
    <source>
        <dbReference type="ARBA" id="ARBA00023136"/>
    </source>
</evidence>
<dbReference type="OrthoDB" id="5989681at2759"/>
<feature type="transmembrane region" description="Helical" evidence="10">
    <location>
        <begin position="96"/>
        <end position="119"/>
    </location>
</feature>
<dbReference type="InterPro" id="IPR017452">
    <property type="entry name" value="GPCR_Rhodpsn_7TM"/>
</dbReference>
<evidence type="ECO:0000256" key="3">
    <source>
        <dbReference type="ARBA" id="ARBA00022692"/>
    </source>
</evidence>
<dbReference type="eggNOG" id="KOG4219">
    <property type="taxonomic scope" value="Eukaryota"/>
</dbReference>
<evidence type="ECO:0000259" key="11">
    <source>
        <dbReference type="PROSITE" id="PS50262"/>
    </source>
</evidence>
<evidence type="ECO:0000313" key="13">
    <source>
        <dbReference type="Proteomes" id="UP000001593"/>
    </source>
</evidence>
<evidence type="ECO:0000256" key="8">
    <source>
        <dbReference type="ARBA" id="ARBA00023224"/>
    </source>
</evidence>
<keyword evidence="5 9" id="KW-0297">G-protein coupled receptor</keyword>
<name>A7RQH6_NEMVE</name>
<dbReference type="STRING" id="45351.A7RQH6"/>
<dbReference type="FunCoup" id="A7RQH6">
    <property type="interactions" value="203"/>
</dbReference>
<feature type="transmembrane region" description="Helical" evidence="10">
    <location>
        <begin position="238"/>
        <end position="260"/>
    </location>
</feature>
<comment type="subcellular location">
    <subcellularLocation>
        <location evidence="1">Membrane</location>
        <topology evidence="1">Multi-pass membrane protein</topology>
    </subcellularLocation>
</comment>
<dbReference type="PhylomeDB" id="A7RQH6"/>
<evidence type="ECO:0000256" key="9">
    <source>
        <dbReference type="RuleBase" id="RU000688"/>
    </source>
</evidence>
<accession>A7RQH6</accession>
<dbReference type="GO" id="GO:0005886">
    <property type="term" value="C:plasma membrane"/>
    <property type="evidence" value="ECO:0000318"/>
    <property type="project" value="GO_Central"/>
</dbReference>
<reference evidence="12 13" key="1">
    <citation type="journal article" date="2007" name="Science">
        <title>Sea anemone genome reveals ancestral eumetazoan gene repertoire and genomic organization.</title>
        <authorList>
            <person name="Putnam N.H."/>
            <person name="Srivastava M."/>
            <person name="Hellsten U."/>
            <person name="Dirks B."/>
            <person name="Chapman J."/>
            <person name="Salamov A."/>
            <person name="Terry A."/>
            <person name="Shapiro H."/>
            <person name="Lindquist E."/>
            <person name="Kapitonov V.V."/>
            <person name="Jurka J."/>
            <person name="Genikhovich G."/>
            <person name="Grigoriev I.V."/>
            <person name="Lucas S.M."/>
            <person name="Steele R.E."/>
            <person name="Finnerty J.R."/>
            <person name="Technau U."/>
            <person name="Martindale M.Q."/>
            <person name="Rokhsar D.S."/>
        </authorList>
    </citation>
    <scope>NUCLEOTIDE SEQUENCE [LARGE SCALE GENOMIC DNA]</scope>
    <source>
        <strain evidence="13">CH2 X CH6</strain>
    </source>
</reference>
<evidence type="ECO:0000256" key="10">
    <source>
        <dbReference type="SAM" id="Phobius"/>
    </source>
</evidence>
<keyword evidence="8 9" id="KW-0807">Transducer</keyword>
<dbReference type="CDD" id="cd00637">
    <property type="entry name" value="7tm_classA_rhodopsin-like"/>
    <property type="match status" value="1"/>
</dbReference>
<dbReference type="InterPro" id="IPR000276">
    <property type="entry name" value="GPCR_Rhodpsn"/>
</dbReference>
<evidence type="ECO:0000256" key="4">
    <source>
        <dbReference type="ARBA" id="ARBA00022989"/>
    </source>
</evidence>
<dbReference type="PRINTS" id="PR00237">
    <property type="entry name" value="GPCRRHODOPSN"/>
</dbReference>
<dbReference type="HOGENOM" id="CLU_009579_6_0_1"/>
<organism evidence="12 13">
    <name type="scientific">Nematostella vectensis</name>
    <name type="common">Starlet sea anemone</name>
    <dbReference type="NCBI Taxonomy" id="45351"/>
    <lineage>
        <taxon>Eukaryota</taxon>
        <taxon>Metazoa</taxon>
        <taxon>Cnidaria</taxon>
        <taxon>Anthozoa</taxon>
        <taxon>Hexacorallia</taxon>
        <taxon>Actiniaria</taxon>
        <taxon>Edwardsiidae</taxon>
        <taxon>Nematostella</taxon>
    </lineage>
</organism>
<dbReference type="KEGG" id="nve:5518477"/>
<feature type="transmembrane region" description="Helical" evidence="10">
    <location>
        <begin position="280"/>
        <end position="299"/>
    </location>
</feature>
<evidence type="ECO:0000256" key="5">
    <source>
        <dbReference type="ARBA" id="ARBA00023040"/>
    </source>
</evidence>
<keyword evidence="7 9" id="KW-0675">Receptor</keyword>
<dbReference type="Pfam" id="PF00001">
    <property type="entry name" value="7tm_1"/>
    <property type="match status" value="1"/>
</dbReference>
<keyword evidence="13" id="KW-1185">Reference proteome</keyword>
<dbReference type="PROSITE" id="PS00237">
    <property type="entry name" value="G_PROTEIN_RECEP_F1_1"/>
    <property type="match status" value="1"/>
</dbReference>
<dbReference type="PROSITE" id="PS50262">
    <property type="entry name" value="G_PROTEIN_RECEP_F1_2"/>
    <property type="match status" value="1"/>
</dbReference>
<feature type="transmembrane region" description="Helical" evidence="10">
    <location>
        <begin position="56"/>
        <end position="76"/>
    </location>
</feature>
<dbReference type="InterPro" id="IPR000611">
    <property type="entry name" value="NPY_rcpt"/>
</dbReference>
<feature type="domain" description="G-protein coupled receptors family 1 profile" evidence="11">
    <location>
        <begin position="36"/>
        <end position="297"/>
    </location>
</feature>
<protein>
    <recommendedName>
        <fullName evidence="11">G-protein coupled receptors family 1 profile domain-containing protein</fullName>
    </recommendedName>
</protein>
<evidence type="ECO:0000256" key="2">
    <source>
        <dbReference type="ARBA" id="ARBA00010663"/>
    </source>
</evidence>
<feature type="transmembrane region" description="Helical" evidence="10">
    <location>
        <begin position="182"/>
        <end position="206"/>
    </location>
</feature>
<dbReference type="PANTHER" id="PTHR45695:SF9">
    <property type="entry name" value="LEUCOKININ RECEPTOR"/>
    <property type="match status" value="1"/>
</dbReference>
<gene>
    <name evidence="12" type="ORF">NEMVEDRAFT_v1g161565</name>
</gene>
<dbReference type="SUPFAM" id="SSF81321">
    <property type="entry name" value="Family A G protein-coupled receptor-like"/>
    <property type="match status" value="1"/>
</dbReference>
<dbReference type="InParanoid" id="A7RQH6"/>
<feature type="transmembrane region" description="Helical" evidence="10">
    <location>
        <begin position="20"/>
        <end position="44"/>
    </location>
</feature>